<evidence type="ECO:0000256" key="1">
    <source>
        <dbReference type="ARBA" id="ARBA00009312"/>
    </source>
</evidence>
<dbReference type="Pfam" id="PF01092">
    <property type="entry name" value="Ribosomal_S6e"/>
    <property type="match status" value="1"/>
</dbReference>
<dbReference type="Proteomes" id="UP000789941">
    <property type="component" value="Unassembled WGS sequence"/>
</dbReference>
<comment type="caution">
    <text evidence="5">The sequence shown here is derived from an EMBL/GenBank/DDBJ whole genome shotgun (WGS) entry which is preliminary data.</text>
</comment>
<keyword evidence="2 4" id="KW-0689">Ribosomal protein</keyword>
<protein>
    <recommendedName>
        <fullName evidence="4">Small ribosomal subunit protein eS6</fullName>
    </recommendedName>
</protein>
<gene>
    <name evidence="4 5" type="primary">rps6e</name>
    <name evidence="5" type="ORF">LFW2832_01209</name>
</gene>
<evidence type="ECO:0000313" key="6">
    <source>
        <dbReference type="Proteomes" id="UP000789941"/>
    </source>
</evidence>
<dbReference type="GO" id="GO:1990904">
    <property type="term" value="C:ribonucleoprotein complex"/>
    <property type="evidence" value="ECO:0007669"/>
    <property type="project" value="UniProtKB-KW"/>
</dbReference>
<sequence>MRIVISEASGKSYQLELPKDKEMHIVGKKIGEELDGNLLGAAGYVLKLTGGSDSSGVPMKEEIAGAAKKFTLTSEGVGFKADHNGERRRRYARGNTYSAEIIQVNTQVKTAGASPLDQLFPKAEKKEKK</sequence>
<proteinExistence type="inferred from homology"/>
<name>A0A5E4LRQ1_9ARCH</name>
<dbReference type="GO" id="GO:0003735">
    <property type="term" value="F:structural constituent of ribosome"/>
    <property type="evidence" value="ECO:0007669"/>
    <property type="project" value="InterPro"/>
</dbReference>
<evidence type="ECO:0000256" key="4">
    <source>
        <dbReference type="HAMAP-Rule" id="MF_00512"/>
    </source>
</evidence>
<comment type="similarity">
    <text evidence="1 4">Belongs to the eukaryotic ribosomal protein eS6 family.</text>
</comment>
<dbReference type="GO" id="GO:0005840">
    <property type="term" value="C:ribosome"/>
    <property type="evidence" value="ECO:0007669"/>
    <property type="project" value="UniProtKB-KW"/>
</dbReference>
<dbReference type="InterPro" id="IPR020924">
    <property type="entry name" value="Ribosomal_eS6_arc"/>
</dbReference>
<dbReference type="HAMAP" id="MF_00512">
    <property type="entry name" value="Ribosomal_eS6"/>
    <property type="match status" value="1"/>
</dbReference>
<dbReference type="SMART" id="SM01405">
    <property type="entry name" value="Ribosomal_S6e"/>
    <property type="match status" value="1"/>
</dbReference>
<dbReference type="InterPro" id="IPR001377">
    <property type="entry name" value="Ribosomal_eS6"/>
</dbReference>
<dbReference type="NCBIfam" id="NF003294">
    <property type="entry name" value="PRK04290.1-3"/>
    <property type="match status" value="1"/>
</dbReference>
<keyword evidence="3 4" id="KW-0687">Ribonucleoprotein</keyword>
<evidence type="ECO:0000313" key="5">
    <source>
        <dbReference type="EMBL" id="VVC02722.1"/>
    </source>
</evidence>
<dbReference type="PROSITE" id="PS00578">
    <property type="entry name" value="RIBOSOMAL_S6E"/>
    <property type="match status" value="1"/>
</dbReference>
<dbReference type="GO" id="GO:0006412">
    <property type="term" value="P:translation"/>
    <property type="evidence" value="ECO:0007669"/>
    <property type="project" value="UniProtKB-UniRule"/>
</dbReference>
<dbReference type="PANTHER" id="PTHR11502">
    <property type="entry name" value="40S RIBOSOMAL PROTEIN S6"/>
    <property type="match status" value="1"/>
</dbReference>
<dbReference type="EMBL" id="CABMJJ010000002">
    <property type="protein sequence ID" value="VVC02722.1"/>
    <property type="molecule type" value="Genomic_DNA"/>
</dbReference>
<reference evidence="5 6" key="1">
    <citation type="submission" date="2019-08" db="EMBL/GenBank/DDBJ databases">
        <authorList>
            <person name="Vazquez-Campos X."/>
        </authorList>
    </citation>
    <scope>NUCLEOTIDE SEQUENCE [LARGE SCALE GENOMIC DNA]</scope>
    <source>
        <strain evidence="5">LFW-283_2</strain>
    </source>
</reference>
<accession>A0A5E4LRQ1</accession>
<organism evidence="5 6">
    <name type="scientific">Candidatus Bilamarchaeum dharawalense</name>
    <dbReference type="NCBI Taxonomy" id="2885759"/>
    <lineage>
        <taxon>Archaea</taxon>
        <taxon>Candidatus Micrarchaeota</taxon>
        <taxon>Candidatus Micrarchaeia</taxon>
        <taxon>Candidatus Anstonellales</taxon>
        <taxon>Candidatus Bilamarchaeaceae</taxon>
        <taxon>Candidatus Bilamarchaeum</taxon>
    </lineage>
</organism>
<evidence type="ECO:0000256" key="3">
    <source>
        <dbReference type="ARBA" id="ARBA00023274"/>
    </source>
</evidence>
<dbReference type="AlphaFoldDB" id="A0A5E4LRQ1"/>
<dbReference type="InterPro" id="IPR018282">
    <property type="entry name" value="Ribosomal_eS6_CS"/>
</dbReference>
<evidence type="ECO:0000256" key="2">
    <source>
        <dbReference type="ARBA" id="ARBA00022980"/>
    </source>
</evidence>